<gene>
    <name evidence="1" type="ORF">RPERSI_LOCUS5988</name>
</gene>
<dbReference type="EMBL" id="CAJVQC010009297">
    <property type="protein sequence ID" value="CAG8602846.1"/>
    <property type="molecule type" value="Genomic_DNA"/>
</dbReference>
<feature type="non-terminal residue" evidence="1">
    <location>
        <position position="164"/>
    </location>
</feature>
<sequence>MAILSTPFTRPQLVNLAIFVSIMTILLNIAEGILSMFFGKQSNSVSLVIFGIGSFVEMTSSVLVLWRFASESCQEISMISITHKDKYIDKERKATLGIGCLFIVLALGTFLHAIISLTQKSHPDNTISGIIISSISIVIMLAVYFCKRYLAVSLDSSTMASEAQ</sequence>
<protein>
    <submittedName>
        <fullName evidence="1">6391_t:CDS:1</fullName>
    </submittedName>
</protein>
<keyword evidence="2" id="KW-1185">Reference proteome</keyword>
<evidence type="ECO:0000313" key="2">
    <source>
        <dbReference type="Proteomes" id="UP000789920"/>
    </source>
</evidence>
<proteinExistence type="predicted"/>
<organism evidence="1 2">
    <name type="scientific">Racocetra persica</name>
    <dbReference type="NCBI Taxonomy" id="160502"/>
    <lineage>
        <taxon>Eukaryota</taxon>
        <taxon>Fungi</taxon>
        <taxon>Fungi incertae sedis</taxon>
        <taxon>Mucoromycota</taxon>
        <taxon>Glomeromycotina</taxon>
        <taxon>Glomeromycetes</taxon>
        <taxon>Diversisporales</taxon>
        <taxon>Gigasporaceae</taxon>
        <taxon>Racocetra</taxon>
    </lineage>
</organism>
<evidence type="ECO:0000313" key="1">
    <source>
        <dbReference type="EMBL" id="CAG8602846.1"/>
    </source>
</evidence>
<dbReference type="Proteomes" id="UP000789920">
    <property type="component" value="Unassembled WGS sequence"/>
</dbReference>
<comment type="caution">
    <text evidence="1">The sequence shown here is derived from an EMBL/GenBank/DDBJ whole genome shotgun (WGS) entry which is preliminary data.</text>
</comment>
<reference evidence="1" key="1">
    <citation type="submission" date="2021-06" db="EMBL/GenBank/DDBJ databases">
        <authorList>
            <person name="Kallberg Y."/>
            <person name="Tangrot J."/>
            <person name="Rosling A."/>
        </authorList>
    </citation>
    <scope>NUCLEOTIDE SEQUENCE</scope>
    <source>
        <strain evidence="1">MA461A</strain>
    </source>
</reference>
<name>A0ACA9MN59_9GLOM</name>
<accession>A0ACA9MN59</accession>